<organism evidence="4 5">
    <name type="scientific">Ilumatobacter coccineus (strain NBRC 103263 / KCTC 29153 / YM16-304)</name>
    <dbReference type="NCBI Taxonomy" id="1313172"/>
    <lineage>
        <taxon>Bacteria</taxon>
        <taxon>Bacillati</taxon>
        <taxon>Actinomycetota</taxon>
        <taxon>Acidimicrobiia</taxon>
        <taxon>Acidimicrobiales</taxon>
        <taxon>Ilumatobacteraceae</taxon>
        <taxon>Ilumatobacter</taxon>
    </lineage>
</organism>
<dbReference type="InterPro" id="IPR011032">
    <property type="entry name" value="GroES-like_sf"/>
</dbReference>
<sequence>MKAMLYNEPGGPEVFEYVDVADPEPGPGDVVIDVAATSLNRLDVVQRNGWFQMPGFTYPHIAGMDVAGTVSAVGDAVTGVKVGDRVVADPSLAGVADNSKLAGRGDLYGDLGVIGSTVDGGYAEKCLVPASHVYAIPDSMSFAHASTFPTVYLTAAHALFDVGNLVAGETVMIHAAGSGVSTAGIQLAKNAGATVLATAGTDEKCERALALGADHVANNRTTDITAFAREVTEGVGVDMVFDHVGTALFGPSLFALAIHGRLVNCGNSSGDEATIPSLGHLFHSGIKIMGSDPYRPEEFGPVWDTFCNGDFEVVIDSTFALADAGAAQDKMLQSDFFGKIILTP</sequence>
<evidence type="ECO:0000256" key="2">
    <source>
        <dbReference type="ARBA" id="ARBA00023002"/>
    </source>
</evidence>
<name>A0A6C7EDI1_ILUCY</name>
<evidence type="ECO:0000259" key="3">
    <source>
        <dbReference type="SMART" id="SM00829"/>
    </source>
</evidence>
<dbReference type="AlphaFoldDB" id="A0A6C7EDI1"/>
<dbReference type="Proteomes" id="UP000011863">
    <property type="component" value="Chromosome"/>
</dbReference>
<dbReference type="SUPFAM" id="SSF51735">
    <property type="entry name" value="NAD(P)-binding Rossmann-fold domains"/>
    <property type="match status" value="1"/>
</dbReference>
<evidence type="ECO:0000313" key="4">
    <source>
        <dbReference type="EMBL" id="BAN04521.1"/>
    </source>
</evidence>
<dbReference type="Pfam" id="PF00107">
    <property type="entry name" value="ADH_zinc_N"/>
    <property type="match status" value="1"/>
</dbReference>
<gene>
    <name evidence="4" type="ORF">YM304_42070</name>
</gene>
<dbReference type="InterPro" id="IPR020843">
    <property type="entry name" value="ER"/>
</dbReference>
<keyword evidence="1" id="KW-0521">NADP</keyword>
<dbReference type="PANTHER" id="PTHR48106">
    <property type="entry name" value="QUINONE OXIDOREDUCTASE PIG3-RELATED"/>
    <property type="match status" value="1"/>
</dbReference>
<accession>A0A6C7EDI1</accession>
<dbReference type="OrthoDB" id="4190732at2"/>
<dbReference type="PANTHER" id="PTHR48106:SF18">
    <property type="entry name" value="QUINONE OXIDOREDUCTASE PIG3"/>
    <property type="match status" value="1"/>
</dbReference>
<keyword evidence="5" id="KW-1185">Reference proteome</keyword>
<dbReference type="GO" id="GO:0016651">
    <property type="term" value="F:oxidoreductase activity, acting on NAD(P)H"/>
    <property type="evidence" value="ECO:0007669"/>
    <property type="project" value="TreeGrafter"/>
</dbReference>
<protein>
    <submittedName>
        <fullName evidence="4">Putative oxidoreductase</fullName>
    </submittedName>
</protein>
<dbReference type="InterPro" id="IPR036291">
    <property type="entry name" value="NAD(P)-bd_dom_sf"/>
</dbReference>
<dbReference type="KEGG" id="aym:YM304_42070"/>
<evidence type="ECO:0000256" key="1">
    <source>
        <dbReference type="ARBA" id="ARBA00022857"/>
    </source>
</evidence>
<dbReference type="Gene3D" id="3.90.180.10">
    <property type="entry name" value="Medium-chain alcohol dehydrogenases, catalytic domain"/>
    <property type="match status" value="1"/>
</dbReference>
<dbReference type="Pfam" id="PF08240">
    <property type="entry name" value="ADH_N"/>
    <property type="match status" value="1"/>
</dbReference>
<dbReference type="SMART" id="SM00829">
    <property type="entry name" value="PKS_ER"/>
    <property type="match status" value="1"/>
</dbReference>
<keyword evidence="2" id="KW-0560">Oxidoreductase</keyword>
<evidence type="ECO:0000313" key="5">
    <source>
        <dbReference type="Proteomes" id="UP000011863"/>
    </source>
</evidence>
<proteinExistence type="predicted"/>
<dbReference type="GO" id="GO:0070402">
    <property type="term" value="F:NADPH binding"/>
    <property type="evidence" value="ECO:0007669"/>
    <property type="project" value="TreeGrafter"/>
</dbReference>
<dbReference type="InterPro" id="IPR013154">
    <property type="entry name" value="ADH-like_N"/>
</dbReference>
<feature type="domain" description="Enoyl reductase (ER)" evidence="3">
    <location>
        <begin position="10"/>
        <end position="342"/>
    </location>
</feature>
<dbReference type="EMBL" id="AP012057">
    <property type="protein sequence ID" value="BAN04521.1"/>
    <property type="molecule type" value="Genomic_DNA"/>
</dbReference>
<dbReference type="RefSeq" id="WP_015443768.1">
    <property type="nucleotide sequence ID" value="NC_020520.1"/>
</dbReference>
<reference evidence="4 5" key="1">
    <citation type="journal article" date="2013" name="Int. J. Syst. Evol. Microbiol.">
        <title>Ilumatobacter nonamiense sp. nov. and Ilumatobacter coccineum sp. nov., isolated from seashore sand.</title>
        <authorList>
            <person name="Matsumoto A."/>
            <person name="Kasai H."/>
            <person name="Matsuo Y."/>
            <person name="Shizuri Y."/>
            <person name="Ichikawa N."/>
            <person name="Fujita N."/>
            <person name="Omura S."/>
            <person name="Takahashi Y."/>
        </authorList>
    </citation>
    <scope>NUCLEOTIDE SEQUENCE [LARGE SCALE GENOMIC DNA]</scope>
    <source>
        <strain evidence="5">NBRC 103263 / KCTC 29153 / YM16-304</strain>
    </source>
</reference>
<dbReference type="SUPFAM" id="SSF50129">
    <property type="entry name" value="GroES-like"/>
    <property type="match status" value="1"/>
</dbReference>
<dbReference type="InterPro" id="IPR013149">
    <property type="entry name" value="ADH-like_C"/>
</dbReference>